<name>A0AAD3E034_9CHLO</name>
<keyword evidence="5" id="KW-0931">ER-Golgi transport</keyword>
<dbReference type="Gene3D" id="1.25.40.1030">
    <property type="match status" value="1"/>
</dbReference>
<feature type="domain" description="Sec16 Sec23-binding" evidence="6">
    <location>
        <begin position="127"/>
        <end position="224"/>
    </location>
</feature>
<dbReference type="InterPro" id="IPR024298">
    <property type="entry name" value="Sec16_Sec23-bd"/>
</dbReference>
<dbReference type="GO" id="GO:0012507">
    <property type="term" value="C:ER to Golgi transport vesicle membrane"/>
    <property type="evidence" value="ECO:0007669"/>
    <property type="project" value="TreeGrafter"/>
</dbReference>
<evidence type="ECO:0000256" key="4">
    <source>
        <dbReference type="ARBA" id="ARBA00022824"/>
    </source>
</evidence>
<keyword evidence="3" id="KW-0813">Transport</keyword>
<feature type="non-terminal residue" evidence="7">
    <location>
        <position position="324"/>
    </location>
</feature>
<evidence type="ECO:0000256" key="5">
    <source>
        <dbReference type="ARBA" id="ARBA00022892"/>
    </source>
</evidence>
<proteinExistence type="inferred from homology"/>
<organism evidence="7 8">
    <name type="scientific">Astrephomene gubernaculifera</name>
    <dbReference type="NCBI Taxonomy" id="47775"/>
    <lineage>
        <taxon>Eukaryota</taxon>
        <taxon>Viridiplantae</taxon>
        <taxon>Chlorophyta</taxon>
        <taxon>core chlorophytes</taxon>
        <taxon>Chlorophyceae</taxon>
        <taxon>CS clade</taxon>
        <taxon>Chlamydomonadales</taxon>
        <taxon>Astrephomenaceae</taxon>
        <taxon>Astrephomene</taxon>
    </lineage>
</organism>
<comment type="similarity">
    <text evidence="2">Belongs to the SEC16 family.</text>
</comment>
<keyword evidence="8" id="KW-1185">Reference proteome</keyword>
<reference evidence="7 8" key="1">
    <citation type="journal article" date="2021" name="Sci. Rep.">
        <title>Genome sequencing of the multicellular alga Astrephomene provides insights into convergent evolution of germ-soma differentiation.</title>
        <authorList>
            <person name="Yamashita S."/>
            <person name="Yamamoto K."/>
            <person name="Matsuzaki R."/>
            <person name="Suzuki S."/>
            <person name="Yamaguchi H."/>
            <person name="Hirooka S."/>
            <person name="Minakuchi Y."/>
            <person name="Miyagishima S."/>
            <person name="Kawachi M."/>
            <person name="Toyoda A."/>
            <person name="Nozaki H."/>
        </authorList>
    </citation>
    <scope>NUCLEOTIDE SEQUENCE [LARGE SCALE GENOMIC DNA]</scope>
    <source>
        <strain evidence="7 8">NIES-4017</strain>
    </source>
</reference>
<dbReference type="GO" id="GO:0070971">
    <property type="term" value="C:endoplasmic reticulum exit site"/>
    <property type="evidence" value="ECO:0007669"/>
    <property type="project" value="TreeGrafter"/>
</dbReference>
<comment type="subcellular location">
    <subcellularLocation>
        <location evidence="1">Endoplasmic reticulum</location>
    </subcellularLocation>
</comment>
<keyword evidence="4" id="KW-0256">Endoplasmic reticulum</keyword>
<dbReference type="PANTHER" id="PTHR13402:SF6">
    <property type="entry name" value="SECRETORY 16, ISOFORM I"/>
    <property type="match status" value="1"/>
</dbReference>
<dbReference type="AlphaFoldDB" id="A0AAD3E034"/>
<evidence type="ECO:0000256" key="2">
    <source>
        <dbReference type="ARBA" id="ARBA00005927"/>
    </source>
</evidence>
<gene>
    <name evidence="7" type="ORF">Agub_g13453</name>
</gene>
<evidence type="ECO:0000313" key="8">
    <source>
        <dbReference type="Proteomes" id="UP001054857"/>
    </source>
</evidence>
<sequence>MAQALLLPGTPARTLALVLAGRPDLVHAAAVQQPPLSPDVLGGGAGGGGGGGGGFVGGSAGSFSGFGPPPPMFGVAAALAPPPPAAHLPPAGFYNPTTSASTTVSGYAGGGGGGGSGGGGGGRGGGMLSCWHEHLSVLLTSRGPVDASEAVVRLGDRLRSEAGQVLAAHLCYSLASCPPALPDSPDCRYSLLGASATALPYMPFADGGAAFKRTEVLEWLLMKQAATAVGATAGAGGGGVTASSSGAAGGATAADAVLVQMAPLLPYKLLYAWSLVEYGKITEALQYCTAIEAALRTGGAAMAAMIAPQQQQQQQQVVGGQQTG</sequence>
<dbReference type="GO" id="GO:0016192">
    <property type="term" value="P:vesicle-mediated transport"/>
    <property type="evidence" value="ECO:0007669"/>
    <property type="project" value="UniProtKB-KW"/>
</dbReference>
<protein>
    <recommendedName>
        <fullName evidence="6">Sec16 Sec23-binding domain-containing protein</fullName>
    </recommendedName>
</protein>
<dbReference type="Proteomes" id="UP001054857">
    <property type="component" value="Unassembled WGS sequence"/>
</dbReference>
<dbReference type="GO" id="GO:0070973">
    <property type="term" value="P:protein localization to endoplasmic reticulum exit site"/>
    <property type="evidence" value="ECO:0007669"/>
    <property type="project" value="TreeGrafter"/>
</dbReference>
<evidence type="ECO:0000256" key="1">
    <source>
        <dbReference type="ARBA" id="ARBA00004240"/>
    </source>
</evidence>
<dbReference type="GO" id="GO:0007030">
    <property type="term" value="P:Golgi organization"/>
    <property type="evidence" value="ECO:0007669"/>
    <property type="project" value="TreeGrafter"/>
</dbReference>
<evidence type="ECO:0000313" key="7">
    <source>
        <dbReference type="EMBL" id="GFR51179.1"/>
    </source>
</evidence>
<comment type="caution">
    <text evidence="7">The sequence shown here is derived from an EMBL/GenBank/DDBJ whole genome shotgun (WGS) entry which is preliminary data.</text>
</comment>
<dbReference type="PANTHER" id="PTHR13402">
    <property type="entry name" value="RGPR-RELATED"/>
    <property type="match status" value="1"/>
</dbReference>
<accession>A0AAD3E034</accession>
<evidence type="ECO:0000259" key="6">
    <source>
        <dbReference type="Pfam" id="PF12931"/>
    </source>
</evidence>
<dbReference type="EMBL" id="BMAR01000047">
    <property type="protein sequence ID" value="GFR51179.1"/>
    <property type="molecule type" value="Genomic_DNA"/>
</dbReference>
<feature type="domain" description="Sec16 Sec23-binding" evidence="6">
    <location>
        <begin position="257"/>
        <end position="297"/>
    </location>
</feature>
<dbReference type="Pfam" id="PF12931">
    <property type="entry name" value="TPR_Sec16"/>
    <property type="match status" value="2"/>
</dbReference>
<evidence type="ECO:0000256" key="3">
    <source>
        <dbReference type="ARBA" id="ARBA00022448"/>
    </source>
</evidence>